<evidence type="ECO:0000313" key="2">
    <source>
        <dbReference type="EMBL" id="SEJ43378.1"/>
    </source>
</evidence>
<sequence length="63" mass="6785">MTQHKNQDSHGKQASGSQHDKGDMTVREAGHKGGQIGGHKGGQRVRELIEEGKQAEGHGDSRK</sequence>
<evidence type="ECO:0000313" key="3">
    <source>
        <dbReference type="Proteomes" id="UP000199420"/>
    </source>
</evidence>
<feature type="compositionally biased region" description="Basic and acidic residues" evidence="1">
    <location>
        <begin position="1"/>
        <end position="11"/>
    </location>
</feature>
<dbReference type="AlphaFoldDB" id="A0A1H6YPX9"/>
<dbReference type="RefSeq" id="WP_091339657.1">
    <property type="nucleotide sequence ID" value="NZ_FNYC01000007.1"/>
</dbReference>
<gene>
    <name evidence="2" type="ORF">SAMN04487997_3355</name>
</gene>
<protein>
    <recommendedName>
        <fullName evidence="4">Small hydrophilic protein</fullName>
    </recommendedName>
</protein>
<name>A0A1H6YPX9_9GAMM</name>
<reference evidence="3" key="1">
    <citation type="submission" date="2016-10" db="EMBL/GenBank/DDBJ databases">
        <authorList>
            <person name="Varghese N."/>
            <person name="Submissions S."/>
        </authorList>
    </citation>
    <scope>NUCLEOTIDE SEQUENCE [LARGE SCALE GENOMIC DNA]</scope>
    <source>
        <strain evidence="3">DSM 26515</strain>
    </source>
</reference>
<accession>A0A1H6YPX9</accession>
<organism evidence="2 3">
    <name type="scientific">Frateuria terrea</name>
    <dbReference type="NCBI Taxonomy" id="529704"/>
    <lineage>
        <taxon>Bacteria</taxon>
        <taxon>Pseudomonadati</taxon>
        <taxon>Pseudomonadota</taxon>
        <taxon>Gammaproteobacteria</taxon>
        <taxon>Lysobacterales</taxon>
        <taxon>Rhodanobacteraceae</taxon>
        <taxon>Frateuria</taxon>
    </lineage>
</organism>
<evidence type="ECO:0000256" key="1">
    <source>
        <dbReference type="SAM" id="MobiDB-lite"/>
    </source>
</evidence>
<dbReference type="EMBL" id="FNYC01000007">
    <property type="protein sequence ID" value="SEJ43378.1"/>
    <property type="molecule type" value="Genomic_DNA"/>
</dbReference>
<keyword evidence="3" id="KW-1185">Reference proteome</keyword>
<feature type="region of interest" description="Disordered" evidence="1">
    <location>
        <begin position="1"/>
        <end position="63"/>
    </location>
</feature>
<evidence type="ECO:0008006" key="4">
    <source>
        <dbReference type="Google" id="ProtNLM"/>
    </source>
</evidence>
<dbReference type="STRING" id="529704.SAMN02927913_3328"/>
<dbReference type="Proteomes" id="UP000199420">
    <property type="component" value="Unassembled WGS sequence"/>
</dbReference>
<proteinExistence type="predicted"/>
<feature type="compositionally biased region" description="Basic and acidic residues" evidence="1">
    <location>
        <begin position="18"/>
        <end position="31"/>
    </location>
</feature>
<feature type="compositionally biased region" description="Basic and acidic residues" evidence="1">
    <location>
        <begin position="44"/>
        <end position="63"/>
    </location>
</feature>